<dbReference type="AlphaFoldDB" id="A0AAN6DCQ4"/>
<dbReference type="Proteomes" id="UP001196530">
    <property type="component" value="Unassembled WGS sequence"/>
</dbReference>
<gene>
    <name evidence="1" type="ORF">KL928_003846</name>
</gene>
<protein>
    <submittedName>
        <fullName evidence="1">Uncharacterized protein</fullName>
    </submittedName>
</protein>
<sequence length="112" mass="12740">MDNAVAVWLNLEPVLFQCVSFSPTVYRLPELLQDRGHASILMLTRLFRPGMDHRVVMATIDQLVAAYIAQYPDVIHRDPAESRPWVQRSMDSVQRSNFGSPSNCHHVLSAHI</sequence>
<organism evidence="1 2">
    <name type="scientific">Pichia angusta</name>
    <name type="common">Yeast</name>
    <name type="synonym">Hansenula polymorpha</name>
    <dbReference type="NCBI Taxonomy" id="870730"/>
    <lineage>
        <taxon>Eukaryota</taxon>
        <taxon>Fungi</taxon>
        <taxon>Dikarya</taxon>
        <taxon>Ascomycota</taxon>
        <taxon>Saccharomycotina</taxon>
        <taxon>Pichiomycetes</taxon>
        <taxon>Pichiales</taxon>
        <taxon>Pichiaceae</taxon>
        <taxon>Ogataea</taxon>
    </lineage>
</organism>
<evidence type="ECO:0000313" key="1">
    <source>
        <dbReference type="EMBL" id="KAG7817111.1"/>
    </source>
</evidence>
<comment type="caution">
    <text evidence="1">The sequence shown here is derived from an EMBL/GenBank/DDBJ whole genome shotgun (WGS) entry which is preliminary data.</text>
</comment>
<proteinExistence type="predicted"/>
<name>A0AAN6DCQ4_PICAN</name>
<dbReference type="EMBL" id="JAHLUX010000008">
    <property type="protein sequence ID" value="KAG7817111.1"/>
    <property type="molecule type" value="Genomic_DNA"/>
</dbReference>
<reference evidence="1" key="1">
    <citation type="journal article" date="2021" name="G3 (Bethesda)">
        <title>Genomic diversity, chromosomal rearrangements, and interspecies hybridization in the ogataea polymorpha species complex.</title>
        <authorList>
            <person name="Hanson S.J."/>
            <person name="Cinneide E.O."/>
            <person name="Salzberg L.I."/>
            <person name="Wolfe K.H."/>
            <person name="McGowan J."/>
            <person name="Fitzpatrick D.A."/>
            <person name="Matlin K."/>
        </authorList>
    </citation>
    <scope>NUCLEOTIDE SEQUENCE</scope>
    <source>
        <strain evidence="1">61-244</strain>
    </source>
</reference>
<dbReference type="GeneID" id="66127897"/>
<evidence type="ECO:0000313" key="2">
    <source>
        <dbReference type="Proteomes" id="UP001196530"/>
    </source>
</evidence>
<accession>A0AAN6DCQ4</accession>
<dbReference type="RefSeq" id="XP_043058540.1">
    <property type="nucleotide sequence ID" value="XM_043204478.1"/>
</dbReference>